<evidence type="ECO:0000256" key="3">
    <source>
        <dbReference type="ARBA" id="ARBA00022840"/>
    </source>
</evidence>
<dbReference type="GO" id="GO:0005524">
    <property type="term" value="F:ATP binding"/>
    <property type="evidence" value="ECO:0007669"/>
    <property type="project" value="UniProtKB-KW"/>
</dbReference>
<dbReference type="HAMAP" id="MF_00978">
    <property type="entry name" value="Bifunct_BirA"/>
    <property type="match status" value="1"/>
</dbReference>
<dbReference type="Gene3D" id="3.30.930.10">
    <property type="entry name" value="Bira Bifunctional Protein, Domain 2"/>
    <property type="match status" value="1"/>
</dbReference>
<proteinExistence type="inferred from homology"/>
<dbReference type="Pfam" id="PF08279">
    <property type="entry name" value="HTH_11"/>
    <property type="match status" value="1"/>
</dbReference>
<accession>A0AAP2RC49</accession>
<dbReference type="GO" id="GO:0006355">
    <property type="term" value="P:regulation of DNA-templated transcription"/>
    <property type="evidence" value="ECO:0007669"/>
    <property type="project" value="InterPro"/>
</dbReference>
<dbReference type="PROSITE" id="PS51733">
    <property type="entry name" value="BPL_LPL_CATALYTIC"/>
    <property type="match status" value="1"/>
</dbReference>
<dbReference type="Gene3D" id="1.10.10.10">
    <property type="entry name" value="Winged helix-like DNA-binding domain superfamily/Winged helix DNA-binding domain"/>
    <property type="match status" value="1"/>
</dbReference>
<evidence type="ECO:0000313" key="5">
    <source>
        <dbReference type="EMBL" id="MCD1294231.1"/>
    </source>
</evidence>
<dbReference type="InterPro" id="IPR036388">
    <property type="entry name" value="WH-like_DNA-bd_sf"/>
</dbReference>
<dbReference type="SUPFAM" id="SSF50037">
    <property type="entry name" value="C-terminal domain of transcriptional repressors"/>
    <property type="match status" value="1"/>
</dbReference>
<reference evidence="5 6" key="1">
    <citation type="submission" date="2017-11" db="EMBL/GenBank/DDBJ databases">
        <title>Isolation and Characterization of Family Methanocellaceae Species from Potential Methane Hydrate Area Offshore Southwestern Taiwan.</title>
        <authorList>
            <person name="Zhang W.-L."/>
            <person name="Chen W.-C."/>
            <person name="Lai M.-C."/>
            <person name="Chen S.-C."/>
        </authorList>
    </citation>
    <scope>NUCLEOTIDE SEQUENCE [LARGE SCALE GENOMIC DNA]</scope>
    <source>
        <strain evidence="5 6">CWC-04</strain>
    </source>
</reference>
<dbReference type="CDD" id="cd16442">
    <property type="entry name" value="BPL"/>
    <property type="match status" value="1"/>
</dbReference>
<sequence>MTKEEILQVLREKNDYVSGEYLAESLGVTRTAIWKQIHTLIKEGYVIDSQQNKGYRLVGVPDRLYASEVKYGLQTKLLGKRVVHFNVTTSTNIVARQMAEEGVEEGTVIVAETQTRGKGRLGRKFITKGGGVWMSVILKPNIDPMHASSITLMAAVSVTKALRGMGLEAVIKWPNDVFVNGKKICGILTEMSAETDIVNFIILGIGVNVNNDIPLETATTMKAELGKEVSRVRFIQALLEELEEDYLTFKEKGFTPILWNWRRFSDTLGRPVEVSCQDEKIRGVAQDVDEDGSLIVKLTDGTVKKIVSGDCRHLKNIKEK</sequence>
<dbReference type="InterPro" id="IPR004408">
    <property type="entry name" value="Biotin_CoA_COase_ligase"/>
</dbReference>
<evidence type="ECO:0000256" key="1">
    <source>
        <dbReference type="ARBA" id="ARBA00022598"/>
    </source>
</evidence>
<dbReference type="Gene3D" id="2.30.30.100">
    <property type="match status" value="1"/>
</dbReference>
<keyword evidence="2" id="KW-0547">Nucleotide-binding</keyword>
<dbReference type="EMBL" id="PGCK01000003">
    <property type="protein sequence ID" value="MCD1294231.1"/>
    <property type="molecule type" value="Genomic_DNA"/>
</dbReference>
<dbReference type="Pfam" id="PF03099">
    <property type="entry name" value="BPL_LplA_LipB"/>
    <property type="match status" value="1"/>
</dbReference>
<keyword evidence="3" id="KW-0067">ATP-binding</keyword>
<dbReference type="InterPro" id="IPR004143">
    <property type="entry name" value="BPL_LPL_catalytic"/>
</dbReference>
<feature type="domain" description="BPL/LPL catalytic" evidence="4">
    <location>
        <begin position="67"/>
        <end position="250"/>
    </location>
</feature>
<keyword evidence="6" id="KW-1185">Reference proteome</keyword>
<name>A0AAP2RC49_9EURY</name>
<dbReference type="PANTHER" id="PTHR12835:SF5">
    <property type="entry name" value="BIOTIN--PROTEIN LIGASE"/>
    <property type="match status" value="1"/>
</dbReference>
<dbReference type="GO" id="GO:0005737">
    <property type="term" value="C:cytoplasm"/>
    <property type="evidence" value="ECO:0007669"/>
    <property type="project" value="TreeGrafter"/>
</dbReference>
<dbReference type="InterPro" id="IPR003142">
    <property type="entry name" value="BPL_C"/>
</dbReference>
<organism evidence="5 6">
    <name type="scientific">Methanooceanicella nereidis</name>
    <dbReference type="NCBI Taxonomy" id="2052831"/>
    <lineage>
        <taxon>Archaea</taxon>
        <taxon>Methanobacteriati</taxon>
        <taxon>Methanobacteriota</taxon>
        <taxon>Stenosarchaea group</taxon>
        <taxon>Methanomicrobia</taxon>
        <taxon>Methanocellales</taxon>
        <taxon>Methanocellaceae</taxon>
        <taxon>Methanooceanicella</taxon>
    </lineage>
</organism>
<dbReference type="RefSeq" id="WP_230741013.1">
    <property type="nucleotide sequence ID" value="NZ_PGCK01000003.1"/>
</dbReference>
<dbReference type="InterPro" id="IPR013196">
    <property type="entry name" value="HTH_11"/>
</dbReference>
<dbReference type="InterPro" id="IPR045864">
    <property type="entry name" value="aa-tRNA-synth_II/BPL/LPL"/>
</dbReference>
<keyword evidence="1 5" id="KW-0436">Ligase</keyword>
<dbReference type="InterPro" id="IPR036390">
    <property type="entry name" value="WH_DNA-bd_sf"/>
</dbReference>
<dbReference type="Pfam" id="PF02237">
    <property type="entry name" value="BPL_C"/>
    <property type="match status" value="1"/>
</dbReference>
<evidence type="ECO:0000256" key="2">
    <source>
        <dbReference type="ARBA" id="ARBA00022741"/>
    </source>
</evidence>
<dbReference type="InterPro" id="IPR008988">
    <property type="entry name" value="Transcriptional_repressor_C"/>
</dbReference>
<dbReference type="InterPro" id="IPR030855">
    <property type="entry name" value="Bifunct_BirA"/>
</dbReference>
<dbReference type="SUPFAM" id="SSF46785">
    <property type="entry name" value="Winged helix' DNA-binding domain"/>
    <property type="match status" value="1"/>
</dbReference>
<dbReference type="SUPFAM" id="SSF55681">
    <property type="entry name" value="Class II aaRS and biotin synthetases"/>
    <property type="match status" value="1"/>
</dbReference>
<evidence type="ECO:0000313" key="6">
    <source>
        <dbReference type="Proteomes" id="UP001320159"/>
    </source>
</evidence>
<comment type="caution">
    <text evidence="5">The sequence shown here is derived from an EMBL/GenBank/DDBJ whole genome shotgun (WGS) entry which is preliminary data.</text>
</comment>
<evidence type="ECO:0000259" key="4">
    <source>
        <dbReference type="PROSITE" id="PS51733"/>
    </source>
</evidence>
<dbReference type="PANTHER" id="PTHR12835">
    <property type="entry name" value="BIOTIN PROTEIN LIGASE"/>
    <property type="match status" value="1"/>
</dbReference>
<dbReference type="GO" id="GO:0004077">
    <property type="term" value="F:biotin--[biotin carboxyl-carrier protein] ligase activity"/>
    <property type="evidence" value="ECO:0007669"/>
    <property type="project" value="InterPro"/>
</dbReference>
<protein>
    <submittedName>
        <fullName evidence="5">Biotin--[acetyl-CoA-carboxylase] ligase</fullName>
    </submittedName>
</protein>
<gene>
    <name evidence="5" type="ORF">CUJ83_04375</name>
</gene>
<dbReference type="Proteomes" id="UP001320159">
    <property type="component" value="Unassembled WGS sequence"/>
</dbReference>
<dbReference type="NCBIfam" id="TIGR00121">
    <property type="entry name" value="birA_ligase"/>
    <property type="match status" value="1"/>
</dbReference>
<dbReference type="AlphaFoldDB" id="A0AAP2RC49"/>